<dbReference type="Pfam" id="PF11085">
    <property type="entry name" value="YqhR"/>
    <property type="match status" value="1"/>
</dbReference>
<feature type="transmembrane region" description="Helical" evidence="1">
    <location>
        <begin position="125"/>
        <end position="147"/>
    </location>
</feature>
<dbReference type="KEGG" id="proo:MJB10_15735"/>
<dbReference type="AlphaFoldDB" id="A0AA96RIT0"/>
<keyword evidence="3" id="KW-1185">Reference proteome</keyword>
<evidence type="ECO:0000313" key="2">
    <source>
        <dbReference type="EMBL" id="WNR42574.1"/>
    </source>
</evidence>
<dbReference type="RefSeq" id="WP_314796122.1">
    <property type="nucleotide sequence ID" value="NZ_CP130319.1"/>
</dbReference>
<reference evidence="2" key="1">
    <citation type="submission" date="2022-02" db="EMBL/GenBank/DDBJ databases">
        <title>Paenibacillus sp. MBLB1832 Whole Genome Shotgun Sequencing.</title>
        <authorList>
            <person name="Hwang C.Y."/>
            <person name="Cho E.-S."/>
            <person name="Seo M.-J."/>
        </authorList>
    </citation>
    <scope>NUCLEOTIDE SEQUENCE</scope>
    <source>
        <strain evidence="2">MBLB1832</strain>
    </source>
</reference>
<gene>
    <name evidence="2" type="ORF">MJB10_15735</name>
</gene>
<feature type="transmembrane region" description="Helical" evidence="1">
    <location>
        <begin position="12"/>
        <end position="31"/>
    </location>
</feature>
<organism evidence="2 3">
    <name type="scientific">Paenibacillus roseopurpureus</name>
    <dbReference type="NCBI Taxonomy" id="2918901"/>
    <lineage>
        <taxon>Bacteria</taxon>
        <taxon>Bacillati</taxon>
        <taxon>Bacillota</taxon>
        <taxon>Bacilli</taxon>
        <taxon>Bacillales</taxon>
        <taxon>Paenibacillaceae</taxon>
        <taxon>Paenibacillus</taxon>
    </lineage>
</organism>
<evidence type="ECO:0000256" key="1">
    <source>
        <dbReference type="SAM" id="Phobius"/>
    </source>
</evidence>
<feature type="transmembrane region" description="Helical" evidence="1">
    <location>
        <begin position="61"/>
        <end position="84"/>
    </location>
</feature>
<feature type="transmembrane region" description="Helical" evidence="1">
    <location>
        <begin position="96"/>
        <end position="119"/>
    </location>
</feature>
<dbReference type="Proteomes" id="UP001304650">
    <property type="component" value="Chromosome"/>
</dbReference>
<accession>A0AA96RIT0</accession>
<sequence>MSAHAKEKKKTNRGVFVLYIGFFAGLIWGAVKIFENYFKFTSIGIGFMAEPFFKHDFFNTWLGLFIGWFMFTLFSIFAASIYMMTLWRLRSAIWGLCYGAVWWALLYFVIGPITGMFYWVHELELTTVISDFCLFLVWGMFIGYSIAIEYTDVPRRQAIPKS</sequence>
<name>A0AA96RIT0_9BACL</name>
<keyword evidence="1" id="KW-0812">Transmembrane</keyword>
<protein>
    <submittedName>
        <fullName evidence="2">YqhR family membrane protein</fullName>
    </submittedName>
</protein>
<evidence type="ECO:0000313" key="3">
    <source>
        <dbReference type="Proteomes" id="UP001304650"/>
    </source>
</evidence>
<dbReference type="InterPro" id="IPR024563">
    <property type="entry name" value="YqhR"/>
</dbReference>
<keyword evidence="1" id="KW-0472">Membrane</keyword>
<proteinExistence type="predicted"/>
<keyword evidence="1" id="KW-1133">Transmembrane helix</keyword>
<dbReference type="EMBL" id="CP130319">
    <property type="protein sequence ID" value="WNR42574.1"/>
    <property type="molecule type" value="Genomic_DNA"/>
</dbReference>